<organism evidence="9">
    <name type="scientific">Paenibacillus sp. SYP-B3998</name>
    <dbReference type="NCBI Taxonomy" id="2678564"/>
    <lineage>
        <taxon>Bacteria</taxon>
        <taxon>Bacillati</taxon>
        <taxon>Bacillota</taxon>
        <taxon>Bacilli</taxon>
        <taxon>Bacillales</taxon>
        <taxon>Paenibacillaceae</taxon>
        <taxon>Paenibacillus</taxon>
    </lineage>
</organism>
<feature type="domain" description="CheC-like protein" evidence="8">
    <location>
        <begin position="139"/>
        <end position="174"/>
    </location>
</feature>
<feature type="domain" description="CheC-like protein" evidence="8">
    <location>
        <begin position="43"/>
        <end position="78"/>
    </location>
</feature>
<keyword evidence="9" id="KW-0969">Cilium</keyword>
<dbReference type="GO" id="GO:0003774">
    <property type="term" value="F:cytoskeletal motor activity"/>
    <property type="evidence" value="ECO:0007669"/>
    <property type="project" value="InterPro"/>
</dbReference>
<dbReference type="Pfam" id="PF01052">
    <property type="entry name" value="FliMN_C"/>
    <property type="match status" value="1"/>
</dbReference>
<dbReference type="RefSeq" id="WP_163942499.1">
    <property type="nucleotide sequence ID" value="NZ_JAAIKC010000001.1"/>
</dbReference>
<dbReference type="PANTHER" id="PTHR43484:SF1">
    <property type="entry name" value="FLAGELLAR MOTOR SWITCH PROTEIN FLIN"/>
    <property type="match status" value="1"/>
</dbReference>
<dbReference type="GO" id="GO:0009425">
    <property type="term" value="C:bacterial-type flagellum basal body"/>
    <property type="evidence" value="ECO:0007669"/>
    <property type="project" value="InterPro"/>
</dbReference>
<dbReference type="InterPro" id="IPR012826">
    <property type="entry name" value="FliN"/>
</dbReference>
<dbReference type="Gene3D" id="3.40.1550.10">
    <property type="entry name" value="CheC-like"/>
    <property type="match status" value="1"/>
</dbReference>
<keyword evidence="9" id="KW-0966">Cell projection</keyword>
<dbReference type="SUPFAM" id="SSF103039">
    <property type="entry name" value="CheC-like"/>
    <property type="match status" value="1"/>
</dbReference>
<dbReference type="GO" id="GO:0006935">
    <property type="term" value="P:chemotaxis"/>
    <property type="evidence" value="ECO:0007669"/>
    <property type="project" value="UniProtKB-KW"/>
</dbReference>
<dbReference type="GO" id="GO:0071973">
    <property type="term" value="P:bacterial-type flagellum-dependent cell motility"/>
    <property type="evidence" value="ECO:0007669"/>
    <property type="project" value="InterPro"/>
</dbReference>
<keyword evidence="9" id="KW-0282">Flagellum</keyword>
<comment type="subcellular location">
    <subcellularLocation>
        <location evidence="1">Cell membrane</location>
        <topology evidence="1">Peripheral membrane protein</topology>
        <orientation evidence="1">Cytoplasmic side</orientation>
    </subcellularLocation>
</comment>
<keyword evidence="4" id="KW-0145">Chemotaxis</keyword>
<dbReference type="InterPro" id="IPR051469">
    <property type="entry name" value="FliN/MopA/SpaO"/>
</dbReference>
<evidence type="ECO:0000313" key="9">
    <source>
        <dbReference type="EMBL" id="NEW05555.1"/>
    </source>
</evidence>
<dbReference type="AlphaFoldDB" id="A0A6G3ZTW1"/>
<dbReference type="InterPro" id="IPR001543">
    <property type="entry name" value="FliN-like_C"/>
</dbReference>
<evidence type="ECO:0000256" key="5">
    <source>
        <dbReference type="ARBA" id="ARBA00022779"/>
    </source>
</evidence>
<keyword evidence="3" id="KW-1003">Cell membrane</keyword>
<sequence length="418" mass="45263">MTNNRDYLSQEEIDALLKQSSDDSSDSSFHGHPKVEDYLSSLEEDALGEIGNITFGSAATALSTLLGKKVDITTPKVSVIAKEELEEQFPKPHVAVHVNYVDGFDGINLLVIKTKDAQVIADLMMGGDGTGGDENLSEIHISAVQEAMNQMMGSSATSMSTIFNRFVNISPPGIDILNLSKGEGNLPDEDVFIKISFRLTIGDLIDSNIMQLLPVPFAKEMVSILMGGDSDAAAEAAPAAQAAVQTPVAVPVQEVHTPPPAAAQPAYQQPVYEQPMYQQPPMGQPMYPPMYPPQQPMYQQPPAAYGGMPNRNVNVQPVQFGNLQAGSIGQAEDTNLNLLLDIPLKVTVELGRTHKVIKDILELSQGSIIELDKLAGEPVDILVNNKLIAKGEVVVIDENFGVRVTDIVNQWERIQKLQ</sequence>
<feature type="domain" description="Flagellar motor switch protein FliN-like C-terminal" evidence="7">
    <location>
        <begin position="338"/>
        <end position="408"/>
    </location>
</feature>
<dbReference type="Gene3D" id="2.30.330.10">
    <property type="entry name" value="SpoA-like"/>
    <property type="match status" value="1"/>
</dbReference>
<comment type="similarity">
    <text evidence="2">Belongs to the FliN/MopA/SpaO family.</text>
</comment>
<accession>A0A6G3ZTW1</accession>
<dbReference type="SUPFAM" id="SSF101801">
    <property type="entry name" value="Surface presentation of antigens (SPOA)"/>
    <property type="match status" value="1"/>
</dbReference>
<evidence type="ECO:0000259" key="7">
    <source>
        <dbReference type="Pfam" id="PF01052"/>
    </source>
</evidence>
<evidence type="ECO:0000256" key="1">
    <source>
        <dbReference type="ARBA" id="ARBA00004413"/>
    </source>
</evidence>
<dbReference type="InterPro" id="IPR001172">
    <property type="entry name" value="FliN_T3SS_HrcQb"/>
</dbReference>
<evidence type="ECO:0000256" key="3">
    <source>
        <dbReference type="ARBA" id="ARBA00022475"/>
    </source>
</evidence>
<dbReference type="NCBIfam" id="TIGR02480">
    <property type="entry name" value="fliN"/>
    <property type="match status" value="1"/>
</dbReference>
<dbReference type="EMBL" id="JAAIKC010000001">
    <property type="protein sequence ID" value="NEW05555.1"/>
    <property type="molecule type" value="Genomic_DNA"/>
</dbReference>
<dbReference type="NCBIfam" id="NF005995">
    <property type="entry name" value="PRK08119.1"/>
    <property type="match status" value="1"/>
</dbReference>
<dbReference type="InterPro" id="IPR007597">
    <property type="entry name" value="CheC"/>
</dbReference>
<dbReference type="PRINTS" id="PR00956">
    <property type="entry name" value="FLGMOTORFLIN"/>
</dbReference>
<protein>
    <submittedName>
        <fullName evidence="9">Flagellar motor switch phosphatase FliY</fullName>
    </submittedName>
</protein>
<keyword evidence="6" id="KW-0472">Membrane</keyword>
<reference evidence="9" key="1">
    <citation type="submission" date="2020-02" db="EMBL/GenBank/DDBJ databases">
        <authorList>
            <person name="Shen X.-R."/>
            <person name="Zhang Y.-X."/>
        </authorList>
    </citation>
    <scope>NUCLEOTIDE SEQUENCE</scope>
    <source>
        <strain evidence="9">SYP-B3998</strain>
    </source>
</reference>
<dbReference type="InterPro" id="IPR036429">
    <property type="entry name" value="SpoA-like_sf"/>
</dbReference>
<dbReference type="GO" id="GO:0016787">
    <property type="term" value="F:hydrolase activity"/>
    <property type="evidence" value="ECO:0007669"/>
    <property type="project" value="InterPro"/>
</dbReference>
<gene>
    <name evidence="9" type="primary">fliY</name>
    <name evidence="9" type="ORF">GK047_05920</name>
</gene>
<dbReference type="InterPro" id="IPR028976">
    <property type="entry name" value="CheC-like_sf"/>
</dbReference>
<comment type="caution">
    <text evidence="9">The sequence shown here is derived from an EMBL/GenBank/DDBJ whole genome shotgun (WGS) entry which is preliminary data.</text>
</comment>
<dbReference type="GO" id="GO:0005886">
    <property type="term" value="C:plasma membrane"/>
    <property type="evidence" value="ECO:0007669"/>
    <property type="project" value="UniProtKB-SubCell"/>
</dbReference>
<dbReference type="Pfam" id="PF04509">
    <property type="entry name" value="CheC"/>
    <property type="match status" value="2"/>
</dbReference>
<dbReference type="CDD" id="cd17907">
    <property type="entry name" value="FliY_FliN-Y"/>
    <property type="match status" value="1"/>
</dbReference>
<name>A0A6G3ZTW1_9BACL</name>
<dbReference type="PANTHER" id="PTHR43484">
    <property type="match status" value="1"/>
</dbReference>
<keyword evidence="5" id="KW-0283">Flagellar rotation</keyword>
<proteinExistence type="inferred from homology"/>
<evidence type="ECO:0000256" key="4">
    <source>
        <dbReference type="ARBA" id="ARBA00022500"/>
    </source>
</evidence>
<evidence type="ECO:0000256" key="2">
    <source>
        <dbReference type="ARBA" id="ARBA00009226"/>
    </source>
</evidence>
<evidence type="ECO:0000259" key="8">
    <source>
        <dbReference type="Pfam" id="PF04509"/>
    </source>
</evidence>
<evidence type="ECO:0000256" key="6">
    <source>
        <dbReference type="ARBA" id="ARBA00023136"/>
    </source>
</evidence>